<reference evidence="3 4" key="1">
    <citation type="journal article" date="2015" name="Sci. Rep.">
        <title>Genome of the facultative scuticociliatosis pathogen Pseudocohnilembus persalinus provides insight into its virulence through horizontal gene transfer.</title>
        <authorList>
            <person name="Xiong J."/>
            <person name="Wang G."/>
            <person name="Cheng J."/>
            <person name="Tian M."/>
            <person name="Pan X."/>
            <person name="Warren A."/>
            <person name="Jiang C."/>
            <person name="Yuan D."/>
            <person name="Miao W."/>
        </authorList>
    </citation>
    <scope>NUCLEOTIDE SEQUENCE [LARGE SCALE GENOMIC DNA]</scope>
    <source>
        <strain evidence="3">36N120E</strain>
    </source>
</reference>
<accession>A0A0V0R521</accession>
<dbReference type="SUPFAM" id="SSF82199">
    <property type="entry name" value="SET domain"/>
    <property type="match status" value="1"/>
</dbReference>
<dbReference type="InterPro" id="IPR001214">
    <property type="entry name" value="SET_dom"/>
</dbReference>
<dbReference type="InterPro" id="IPR011990">
    <property type="entry name" value="TPR-like_helical_dom_sf"/>
</dbReference>
<evidence type="ECO:0000313" key="4">
    <source>
        <dbReference type="Proteomes" id="UP000054937"/>
    </source>
</evidence>
<name>A0A0V0R521_PSEPJ</name>
<dbReference type="Proteomes" id="UP000054937">
    <property type="component" value="Unassembled WGS sequence"/>
</dbReference>
<feature type="region of interest" description="Disordered" evidence="1">
    <location>
        <begin position="240"/>
        <end position="282"/>
    </location>
</feature>
<comment type="caution">
    <text evidence="3">The sequence shown here is derived from an EMBL/GenBank/DDBJ whole genome shotgun (WGS) entry which is preliminary data.</text>
</comment>
<dbReference type="CDD" id="cd20071">
    <property type="entry name" value="SET_SMYD"/>
    <property type="match status" value="1"/>
</dbReference>
<dbReference type="EMBL" id="LDAU01000046">
    <property type="protein sequence ID" value="KRX09586.1"/>
    <property type="molecule type" value="Genomic_DNA"/>
</dbReference>
<feature type="domain" description="SET" evidence="2">
    <location>
        <begin position="14"/>
        <end position="355"/>
    </location>
</feature>
<dbReference type="OrthoDB" id="1028014at2759"/>
<evidence type="ECO:0000313" key="3">
    <source>
        <dbReference type="EMBL" id="KRX09586.1"/>
    </source>
</evidence>
<feature type="compositionally biased region" description="Basic and acidic residues" evidence="1">
    <location>
        <begin position="241"/>
        <end position="270"/>
    </location>
</feature>
<keyword evidence="4" id="KW-1185">Reference proteome</keyword>
<feature type="region of interest" description="Disordered" evidence="1">
    <location>
        <begin position="93"/>
        <end position="166"/>
    </location>
</feature>
<dbReference type="Gene3D" id="1.25.40.10">
    <property type="entry name" value="Tetratricopeptide repeat domain"/>
    <property type="match status" value="1"/>
</dbReference>
<protein>
    <recommendedName>
        <fullName evidence="2">SET domain-containing protein</fullName>
    </recommendedName>
</protein>
<dbReference type="Pfam" id="PF00856">
    <property type="entry name" value="SET"/>
    <property type="match status" value="1"/>
</dbReference>
<dbReference type="Gene3D" id="2.170.270.10">
    <property type="entry name" value="SET domain"/>
    <property type="match status" value="1"/>
</dbReference>
<dbReference type="PROSITE" id="PS50280">
    <property type="entry name" value="SET"/>
    <property type="match status" value="1"/>
</dbReference>
<dbReference type="InterPro" id="IPR050869">
    <property type="entry name" value="H3K4_H4K5_MeTrfase"/>
</dbReference>
<dbReference type="SMART" id="SM00317">
    <property type="entry name" value="SET"/>
    <property type="match status" value="1"/>
</dbReference>
<feature type="compositionally biased region" description="Acidic residues" evidence="1">
    <location>
        <begin position="145"/>
        <end position="154"/>
    </location>
</feature>
<gene>
    <name evidence="3" type="ORF">PPERSA_08618</name>
</gene>
<proteinExistence type="predicted"/>
<sequence length="549" mass="64897">MDIRQFQLNFDDSKYLELQNTPGKGRAVIAKIDIPECTDLIVEDPLFFYDPSKHPPSILSCETCLNFYNDLNAAQKEENKKIEQQLLQLEKKEMEKKARKQQKQEEKQQEKEQQKNNKPTHSQSDSDLKDEDYFLNSSITSSSDSDQEQSDNEGAELTYQNKKNSKKSRNLTLIYSEAIKEIQNNFQGHLGYIHLMAEILQSPENHQNLFLQLDFCPTNLSQNQNLEDTKNFLLKHKFNKQKNEQEKKEQQNNEYDKKQVSEKQNDDQLKQEQNSQQLKQEQDTNWSLQLEQIFDRLVSNSQGQTDPPVCGTYMKTSMLNHSCKNNCFYFIENQKMTVRNFKKINKGEEVTISYIRNLYQPRILRQKELAYRGFKCVCERCSQFVEEVRVWNCPNPEQKCEGEFLNINNMGDFQCKLCGYETNYLQEAKMSEKNIDINFLNKKHFKLHQDMDKNLQQNGFSIPEELYESLSLQLIKNFNELFETNHYPENISLYDVIGQRYNKEKNLRKAKHYFMKAYEESVACFGPDTQQAQFQLERVQNPPQQCSIF</sequence>
<feature type="compositionally biased region" description="Basic and acidic residues" evidence="1">
    <location>
        <begin position="93"/>
        <end position="115"/>
    </location>
</feature>
<dbReference type="PANTHER" id="PTHR12197">
    <property type="entry name" value="HISTONE-LYSINE N-METHYLTRANSFERASE SMYD"/>
    <property type="match status" value="1"/>
</dbReference>
<dbReference type="AlphaFoldDB" id="A0A0V0R521"/>
<dbReference type="InParanoid" id="A0A0V0R521"/>
<evidence type="ECO:0000256" key="1">
    <source>
        <dbReference type="SAM" id="MobiDB-lite"/>
    </source>
</evidence>
<organism evidence="3 4">
    <name type="scientific">Pseudocohnilembus persalinus</name>
    <name type="common">Ciliate</name>
    <dbReference type="NCBI Taxonomy" id="266149"/>
    <lineage>
        <taxon>Eukaryota</taxon>
        <taxon>Sar</taxon>
        <taxon>Alveolata</taxon>
        <taxon>Ciliophora</taxon>
        <taxon>Intramacronucleata</taxon>
        <taxon>Oligohymenophorea</taxon>
        <taxon>Scuticociliatia</taxon>
        <taxon>Philasterida</taxon>
        <taxon>Pseudocohnilembidae</taxon>
        <taxon>Pseudocohnilembus</taxon>
    </lineage>
</organism>
<feature type="compositionally biased region" description="Polar residues" evidence="1">
    <location>
        <begin position="116"/>
        <end position="125"/>
    </location>
</feature>
<dbReference type="InterPro" id="IPR046341">
    <property type="entry name" value="SET_dom_sf"/>
</dbReference>
<evidence type="ECO:0000259" key="2">
    <source>
        <dbReference type="PROSITE" id="PS50280"/>
    </source>
</evidence>